<keyword evidence="2" id="KW-1185">Reference proteome</keyword>
<reference evidence="2" key="1">
    <citation type="journal article" date="2023" name="Nat. Plants">
        <title>Single-cell RNA sequencing provides a high-resolution roadmap for understanding the multicellular compartmentation of specialized metabolism.</title>
        <authorList>
            <person name="Sun S."/>
            <person name="Shen X."/>
            <person name="Li Y."/>
            <person name="Li Y."/>
            <person name="Wang S."/>
            <person name="Li R."/>
            <person name="Zhang H."/>
            <person name="Shen G."/>
            <person name="Guo B."/>
            <person name="Wei J."/>
            <person name="Xu J."/>
            <person name="St-Pierre B."/>
            <person name="Chen S."/>
            <person name="Sun C."/>
        </authorList>
    </citation>
    <scope>NUCLEOTIDE SEQUENCE [LARGE SCALE GENOMIC DNA]</scope>
</reference>
<proteinExistence type="predicted"/>
<gene>
    <name evidence="1" type="ORF">M9H77_19226</name>
</gene>
<sequence>MEVALWSVYHLLLLLLLATINSICALQNDTDRLALLDFKRYILDDPHGTLESWNDTLHHCLWQGITCNTRHQRVTVLNLRGKTLSGSISPCIGNLSFLKIIHFGENLFHGEIPQELGRLFRLTSLNISFNLLSGEIPVNLSRCSKLSILHVGGNNLEGKIPTELGSLQSLEYLILQMNNFSGEIPNALGNLSSLNVFSLVSNNLKGTLPLELGQLTKLVFFSVGNNRLTSTFPTFLYNLSKLTTAGLGFNKFYGNLPDDIGFGLSSVQHFGLGGNNFSGKIPTSFGNATKIIGLDLSENNFVGKVPLSIGNLPNVRRFNVEINHLGHNSSSDLDFLEPLTNCTYLDTLSFAVNNFGGELLPTIGNLSIELRDLVMGGNMISGTIPVELGRLKNLYILSLVSNRFSGTLPNDIGKLENLQLLNLGSNMLFGPIPSEVFNITSLYKVRLEGNNFGGTLPENLGNCQRLQTLDVSHNNLTGILFPAIFAKSFQPQILDLSYNSLSGPLPPQVGKLRNVNVFNISNNKFFGEIPKSIGDCFLLEYLEMEGNFFTGKIPDTLASIKGIQYLDLSRNNLNGKIPRVIESLTSLNYLNLSFNHLEGEIPANGVFGNLSQIMLTGNSELCGGIPQLRLPSCPVQSQRKKKTQKLLVILLPILLSVLVLFLAITLMIYISQRRRRSKEIPTMHSVDENILKVSYQELHHATSGFSQENIIGSGGYGIVYKGSLAQLREKMIAIKVLDFQKIGVPQSFKAECRALRNIRHRNLVSLLTYCSTMDFKGQEFKALVYDFMENGSLDIWLHSERSQSRNLDFLQRLKIAINVASALDYLHNQCGYVIVHCDLKPSNVLLDNDFVAHVGDFGLARLLKTTSSLSGQDTSNSVAIKGSIGYAAPEYGMSGVISTQGDVYSYGILLLEMLTKKRPTDDAFMGDLDLHNYVKMNFASEGQVLKIIDPLLLSLEMEENREIESNKSEGLDEINVNNGNLLACNLSTIQKGIVPMFEIALKCSARSPNDRIDMNEVLRQLQFIRDHFISAQIN</sequence>
<dbReference type="EMBL" id="CM044704">
    <property type="protein sequence ID" value="KAI5669373.1"/>
    <property type="molecule type" value="Genomic_DNA"/>
</dbReference>
<comment type="caution">
    <text evidence="1">The sequence shown here is derived from an EMBL/GenBank/DDBJ whole genome shotgun (WGS) entry which is preliminary data.</text>
</comment>
<evidence type="ECO:0000313" key="2">
    <source>
        <dbReference type="Proteomes" id="UP001060085"/>
    </source>
</evidence>
<organism evidence="1 2">
    <name type="scientific">Catharanthus roseus</name>
    <name type="common">Madagascar periwinkle</name>
    <name type="synonym">Vinca rosea</name>
    <dbReference type="NCBI Taxonomy" id="4058"/>
    <lineage>
        <taxon>Eukaryota</taxon>
        <taxon>Viridiplantae</taxon>
        <taxon>Streptophyta</taxon>
        <taxon>Embryophyta</taxon>
        <taxon>Tracheophyta</taxon>
        <taxon>Spermatophyta</taxon>
        <taxon>Magnoliopsida</taxon>
        <taxon>eudicotyledons</taxon>
        <taxon>Gunneridae</taxon>
        <taxon>Pentapetalae</taxon>
        <taxon>asterids</taxon>
        <taxon>lamiids</taxon>
        <taxon>Gentianales</taxon>
        <taxon>Apocynaceae</taxon>
        <taxon>Rauvolfioideae</taxon>
        <taxon>Vinceae</taxon>
        <taxon>Catharanthinae</taxon>
        <taxon>Catharanthus</taxon>
    </lineage>
</organism>
<accession>A0ACC0B9T1</accession>
<protein>
    <submittedName>
        <fullName evidence="1">Uncharacterized protein</fullName>
    </submittedName>
</protein>
<dbReference type="Proteomes" id="UP001060085">
    <property type="component" value="Linkage Group LG04"/>
</dbReference>
<evidence type="ECO:0000313" key="1">
    <source>
        <dbReference type="EMBL" id="KAI5669373.1"/>
    </source>
</evidence>
<name>A0ACC0B9T1_CATRO</name>